<dbReference type="PANTHER" id="PTHR33164">
    <property type="entry name" value="TRANSCRIPTIONAL REGULATOR, MARR FAMILY"/>
    <property type="match status" value="1"/>
</dbReference>
<reference evidence="3 4" key="1">
    <citation type="submission" date="2022-04" db="EMBL/GenBank/DDBJ databases">
        <title>Genome draft of Actinomadura sp. ATCC 31491.</title>
        <authorList>
            <person name="Shi X."/>
            <person name="Du Y."/>
        </authorList>
    </citation>
    <scope>NUCLEOTIDE SEQUENCE [LARGE SCALE GENOMIC DNA]</scope>
    <source>
        <strain evidence="3 4">ATCC 31491</strain>
    </source>
</reference>
<keyword evidence="4" id="KW-1185">Reference proteome</keyword>
<evidence type="ECO:0000256" key="1">
    <source>
        <dbReference type="SAM" id="MobiDB-lite"/>
    </source>
</evidence>
<dbReference type="SMART" id="SM00347">
    <property type="entry name" value="HTH_MARR"/>
    <property type="match status" value="1"/>
</dbReference>
<dbReference type="Gene3D" id="1.10.10.10">
    <property type="entry name" value="Winged helix-like DNA-binding domain superfamily/Winged helix DNA-binding domain"/>
    <property type="match status" value="1"/>
</dbReference>
<dbReference type="SUPFAM" id="SSF46785">
    <property type="entry name" value="Winged helix' DNA-binding domain"/>
    <property type="match status" value="1"/>
</dbReference>
<feature type="region of interest" description="Disordered" evidence="1">
    <location>
        <begin position="149"/>
        <end position="168"/>
    </location>
</feature>
<gene>
    <name evidence="3" type="ORF">MF672_011760</name>
</gene>
<proteinExistence type="predicted"/>
<sequence length="168" mass="18511">MRTTRWLDDDEQRTWRVFLAATRLVQESLDRQLQRDAGMPHAYYEILVRLSEAPGRALRMSELAARAHSSQSRLSHAVARLEERGWVRRERCPADGRGNLAVLTAEGHAALAAAAPGHVEEVRRSLFDVLKPDQVEALEEICAAVLSVPGGPGGDTLPGSEKSVGRRP</sequence>
<evidence type="ECO:0000259" key="2">
    <source>
        <dbReference type="PROSITE" id="PS50995"/>
    </source>
</evidence>
<comment type="caution">
    <text evidence="3">The sequence shown here is derived from an EMBL/GenBank/DDBJ whole genome shotgun (WGS) entry which is preliminary data.</text>
</comment>
<dbReference type="EMBL" id="JAKRKC020000001">
    <property type="protein sequence ID" value="MCK2214459.1"/>
    <property type="molecule type" value="Genomic_DNA"/>
</dbReference>
<evidence type="ECO:0000313" key="3">
    <source>
        <dbReference type="EMBL" id="MCK2214459.1"/>
    </source>
</evidence>
<dbReference type="PROSITE" id="PS50995">
    <property type="entry name" value="HTH_MARR_2"/>
    <property type="match status" value="1"/>
</dbReference>
<dbReference type="PANTHER" id="PTHR33164:SF99">
    <property type="entry name" value="MARR FAMILY REGULATORY PROTEIN"/>
    <property type="match status" value="1"/>
</dbReference>
<feature type="domain" description="HTH marR-type" evidence="2">
    <location>
        <begin position="1"/>
        <end position="147"/>
    </location>
</feature>
<dbReference type="Pfam" id="PF12802">
    <property type="entry name" value="MarR_2"/>
    <property type="match status" value="1"/>
</dbReference>
<dbReference type="PRINTS" id="PR00598">
    <property type="entry name" value="HTHMARR"/>
</dbReference>
<dbReference type="InterPro" id="IPR036388">
    <property type="entry name" value="WH-like_DNA-bd_sf"/>
</dbReference>
<name>A0ABT0FQ63_9ACTN</name>
<dbReference type="RefSeq" id="WP_242374048.1">
    <property type="nucleotide sequence ID" value="NZ_JAKRKC020000001.1"/>
</dbReference>
<dbReference type="InterPro" id="IPR036390">
    <property type="entry name" value="WH_DNA-bd_sf"/>
</dbReference>
<dbReference type="Proteomes" id="UP001317259">
    <property type="component" value="Unassembled WGS sequence"/>
</dbReference>
<evidence type="ECO:0000313" key="4">
    <source>
        <dbReference type="Proteomes" id="UP001317259"/>
    </source>
</evidence>
<dbReference type="InterPro" id="IPR000835">
    <property type="entry name" value="HTH_MarR-typ"/>
</dbReference>
<accession>A0ABT0FQ63</accession>
<dbReference type="InterPro" id="IPR039422">
    <property type="entry name" value="MarR/SlyA-like"/>
</dbReference>
<organism evidence="3 4">
    <name type="scientific">Actinomadura luzonensis</name>
    <dbReference type="NCBI Taxonomy" id="2805427"/>
    <lineage>
        <taxon>Bacteria</taxon>
        <taxon>Bacillati</taxon>
        <taxon>Actinomycetota</taxon>
        <taxon>Actinomycetes</taxon>
        <taxon>Streptosporangiales</taxon>
        <taxon>Thermomonosporaceae</taxon>
        <taxon>Actinomadura</taxon>
    </lineage>
</organism>
<protein>
    <submittedName>
        <fullName evidence="3">MarR family transcriptional regulator</fullName>
    </submittedName>
</protein>